<comment type="function">
    <text evidence="6">Component of the origin recognition complex (ORC) that binds origins of replication. DNA-binding is ATP-dependent. ORC is required to assemble the pre-replication complex necessary to initiate DNA replication.</text>
</comment>
<dbReference type="GO" id="GO:0005664">
    <property type="term" value="C:nuclear origin of replication recognition complex"/>
    <property type="evidence" value="ECO:0007669"/>
    <property type="project" value="UniProtKB-UniRule"/>
</dbReference>
<feature type="compositionally biased region" description="Polar residues" evidence="7">
    <location>
        <begin position="115"/>
        <end position="130"/>
    </location>
</feature>
<dbReference type="STRING" id="105785.A0A2J7QDL0"/>
<evidence type="ECO:0000256" key="6">
    <source>
        <dbReference type="RuleBase" id="RU368084"/>
    </source>
</evidence>
<comment type="caution">
    <text evidence="10">The sequence shown here is derived from an EMBL/GenBank/DDBJ whole genome shotgun (WGS) entry which is preliminary data.</text>
</comment>
<dbReference type="PANTHER" id="PTHR14052:SF0">
    <property type="entry name" value="ORIGIN RECOGNITION COMPLEX SUBUNIT 2"/>
    <property type="match status" value="1"/>
</dbReference>
<feature type="region of interest" description="Disordered" evidence="7">
    <location>
        <begin position="37"/>
        <end position="217"/>
    </location>
</feature>
<keyword evidence="11" id="KW-1185">Reference proteome</keyword>
<evidence type="ECO:0000313" key="10">
    <source>
        <dbReference type="EMBL" id="PNF26666.1"/>
    </source>
</evidence>
<gene>
    <name evidence="10" type="ORF">B7P43_G06835</name>
</gene>
<comment type="subunit">
    <text evidence="6">Component of the origin recognition complex (ORC).</text>
</comment>
<comment type="similarity">
    <text evidence="2 6">Belongs to the ORC2 family.</text>
</comment>
<sequence length="558" mass="63690">METRKKSKHVEVQFVSNQDVGREIISIKDTKVKKIGNALQRRRKRKQCKSSDSDEEVDDLPCKDLDTNERPTALFEEGDVPGQQMFGFQTTKGKRALTPRTPRTPKTPQPEKVNGTPQSRKVKGTPQSRKVNGRPRASSHDTGTAKTPYSLRRRLKKQIAKTASQATDGYLSDSDFSASNSEYMPSDTDRSSSSEDESVEDKDETMKEPEYQPRRKQGHQEIEYVLEADEFFTSQKSVTSDHTLSRLQQPRLAEKQLQQLLGDMTLSHKQAVYNLCAEHTQLFAKWMFSLREQYSVLLYGLGSKRHTLHQFRTKMLQDQLVLEVNGFFPSLTIKEIVDSIADDLLELSERPGGMLECLDIIEQQLSSELFIIIHNLDGPMLQSNKNQDIIARLAKMEHIHLVASIDHINAPLIWDHAKLSRYNFVWWDVTSLQPYTGETQFENSLLVQRSGGLALSSLSNVFHSLTTNARSIFIIMVRHQLKNQKDPTYLGLQFKDLYWSAREALLVSSDIALRAQLTEFLDHKLVHKRRSPDGSELLQVPVDSTVLQHFLEQVEGDP</sequence>
<dbReference type="PANTHER" id="PTHR14052">
    <property type="entry name" value="ORIGIN RECOGNITION COMPLEX SUBUNIT 2"/>
    <property type="match status" value="1"/>
</dbReference>
<evidence type="ECO:0000313" key="11">
    <source>
        <dbReference type="Proteomes" id="UP000235965"/>
    </source>
</evidence>
<feature type="compositionally biased region" description="Basic and acidic residues" evidence="7">
    <location>
        <begin position="60"/>
        <end position="69"/>
    </location>
</feature>
<dbReference type="AlphaFoldDB" id="A0A2J7QDL0"/>
<evidence type="ECO:0000259" key="8">
    <source>
        <dbReference type="Pfam" id="PF04084"/>
    </source>
</evidence>
<keyword evidence="5 6" id="KW-0539">Nucleus</keyword>
<dbReference type="InterPro" id="IPR056773">
    <property type="entry name" value="WHD_ORC2"/>
</dbReference>
<evidence type="ECO:0000256" key="1">
    <source>
        <dbReference type="ARBA" id="ARBA00004123"/>
    </source>
</evidence>
<dbReference type="InParanoid" id="A0A2J7QDL0"/>
<evidence type="ECO:0000256" key="2">
    <source>
        <dbReference type="ARBA" id="ARBA00007421"/>
    </source>
</evidence>
<evidence type="ECO:0000256" key="5">
    <source>
        <dbReference type="ARBA" id="ARBA00023242"/>
    </source>
</evidence>
<feature type="domain" description="Origin recognition complex subunit 2 RecA-like" evidence="8">
    <location>
        <begin position="274"/>
        <end position="429"/>
    </location>
</feature>
<comment type="subcellular location">
    <subcellularLocation>
        <location evidence="1 6">Nucleus</location>
    </subcellularLocation>
</comment>
<dbReference type="OrthoDB" id="20198at2759"/>
<accession>A0A2J7QDL0</accession>
<dbReference type="Pfam" id="PF04084">
    <property type="entry name" value="RecA-like_ORC2"/>
    <property type="match status" value="1"/>
</dbReference>
<feature type="compositionally biased region" description="Basic and acidic residues" evidence="7">
    <location>
        <begin position="204"/>
        <end position="217"/>
    </location>
</feature>
<evidence type="ECO:0000256" key="7">
    <source>
        <dbReference type="SAM" id="MobiDB-lite"/>
    </source>
</evidence>
<dbReference type="GO" id="GO:0003688">
    <property type="term" value="F:DNA replication origin binding"/>
    <property type="evidence" value="ECO:0007669"/>
    <property type="project" value="UniProtKB-UniRule"/>
</dbReference>
<name>A0A2J7QDL0_9NEOP</name>
<feature type="domain" description="Origin recognition complex subunit 2 winged-helix" evidence="9">
    <location>
        <begin position="485"/>
        <end position="543"/>
    </location>
</feature>
<dbReference type="Pfam" id="PF24882">
    <property type="entry name" value="WHD_ORC2"/>
    <property type="match status" value="1"/>
</dbReference>
<evidence type="ECO:0000256" key="4">
    <source>
        <dbReference type="ARBA" id="ARBA00022705"/>
    </source>
</evidence>
<dbReference type="InterPro" id="IPR056772">
    <property type="entry name" value="RecA-like_ORC2"/>
</dbReference>
<evidence type="ECO:0000256" key="3">
    <source>
        <dbReference type="ARBA" id="ARBA00019080"/>
    </source>
</evidence>
<protein>
    <recommendedName>
        <fullName evidence="3 6">Origin recognition complex subunit 2</fullName>
    </recommendedName>
</protein>
<dbReference type="InterPro" id="IPR007220">
    <property type="entry name" value="ORC2"/>
</dbReference>
<dbReference type="Proteomes" id="UP000235965">
    <property type="component" value="Unassembled WGS sequence"/>
</dbReference>
<feature type="compositionally biased region" description="Polar residues" evidence="7">
    <location>
        <begin position="174"/>
        <end position="183"/>
    </location>
</feature>
<evidence type="ECO:0000259" key="9">
    <source>
        <dbReference type="Pfam" id="PF24882"/>
    </source>
</evidence>
<organism evidence="10 11">
    <name type="scientific">Cryptotermes secundus</name>
    <dbReference type="NCBI Taxonomy" id="105785"/>
    <lineage>
        <taxon>Eukaryota</taxon>
        <taxon>Metazoa</taxon>
        <taxon>Ecdysozoa</taxon>
        <taxon>Arthropoda</taxon>
        <taxon>Hexapoda</taxon>
        <taxon>Insecta</taxon>
        <taxon>Pterygota</taxon>
        <taxon>Neoptera</taxon>
        <taxon>Polyneoptera</taxon>
        <taxon>Dictyoptera</taxon>
        <taxon>Blattodea</taxon>
        <taxon>Blattoidea</taxon>
        <taxon>Termitoidae</taxon>
        <taxon>Kalotermitidae</taxon>
        <taxon>Cryptotermitinae</taxon>
        <taxon>Cryptotermes</taxon>
    </lineage>
</organism>
<dbReference type="FunCoup" id="A0A2J7QDL0">
    <property type="interactions" value="1749"/>
</dbReference>
<reference evidence="10 11" key="1">
    <citation type="submission" date="2017-12" db="EMBL/GenBank/DDBJ databases">
        <title>Hemimetabolous genomes reveal molecular basis of termite eusociality.</title>
        <authorList>
            <person name="Harrison M.C."/>
            <person name="Jongepier E."/>
            <person name="Robertson H.M."/>
            <person name="Arning N."/>
            <person name="Bitard-Feildel T."/>
            <person name="Chao H."/>
            <person name="Childers C.P."/>
            <person name="Dinh H."/>
            <person name="Doddapaneni H."/>
            <person name="Dugan S."/>
            <person name="Gowin J."/>
            <person name="Greiner C."/>
            <person name="Han Y."/>
            <person name="Hu H."/>
            <person name="Hughes D.S.T."/>
            <person name="Huylmans A.-K."/>
            <person name="Kemena C."/>
            <person name="Kremer L.P.M."/>
            <person name="Lee S.L."/>
            <person name="Lopez-Ezquerra A."/>
            <person name="Mallet L."/>
            <person name="Monroy-Kuhn J.M."/>
            <person name="Moser A."/>
            <person name="Murali S.C."/>
            <person name="Muzny D.M."/>
            <person name="Otani S."/>
            <person name="Piulachs M.-D."/>
            <person name="Poelchau M."/>
            <person name="Qu J."/>
            <person name="Schaub F."/>
            <person name="Wada-Katsumata A."/>
            <person name="Worley K.C."/>
            <person name="Xie Q."/>
            <person name="Ylla G."/>
            <person name="Poulsen M."/>
            <person name="Gibbs R.A."/>
            <person name="Schal C."/>
            <person name="Richards S."/>
            <person name="Belles X."/>
            <person name="Korb J."/>
            <person name="Bornberg-Bauer E."/>
        </authorList>
    </citation>
    <scope>NUCLEOTIDE SEQUENCE [LARGE SCALE GENOMIC DNA]</scope>
    <source>
        <tissue evidence="10">Whole body</tissue>
    </source>
</reference>
<keyword evidence="4 6" id="KW-0235">DNA replication</keyword>
<dbReference type="EMBL" id="NEVH01015820">
    <property type="protein sequence ID" value="PNF26666.1"/>
    <property type="molecule type" value="Genomic_DNA"/>
</dbReference>
<proteinExistence type="inferred from homology"/>
<dbReference type="GO" id="GO:0006260">
    <property type="term" value="P:DNA replication"/>
    <property type="evidence" value="ECO:0007669"/>
    <property type="project" value="UniProtKB-UniRule"/>
</dbReference>
<feature type="compositionally biased region" description="Acidic residues" evidence="7">
    <location>
        <begin position="194"/>
        <end position="203"/>
    </location>
</feature>